<evidence type="ECO:0000256" key="3">
    <source>
        <dbReference type="ARBA" id="ARBA00022777"/>
    </source>
</evidence>
<keyword evidence="2" id="KW-0547">Nucleotide-binding</keyword>
<dbReference type="OrthoDB" id="5478063at2"/>
<evidence type="ECO:0000313" key="7">
    <source>
        <dbReference type="EMBL" id="TXD36255.1"/>
    </source>
</evidence>
<gene>
    <name evidence="7" type="ORF">FRC96_10245</name>
</gene>
<organism evidence="7 8">
    <name type="scientific">Lujinxingia vulgaris</name>
    <dbReference type="NCBI Taxonomy" id="2600176"/>
    <lineage>
        <taxon>Bacteria</taxon>
        <taxon>Deltaproteobacteria</taxon>
        <taxon>Bradymonadales</taxon>
        <taxon>Lujinxingiaceae</taxon>
        <taxon>Lujinxingia</taxon>
    </lineage>
</organism>
<protein>
    <submittedName>
        <fullName evidence="7">Protein kinase</fullName>
    </submittedName>
</protein>
<dbReference type="AlphaFoldDB" id="A0A5C6XDS4"/>
<evidence type="ECO:0000256" key="1">
    <source>
        <dbReference type="ARBA" id="ARBA00022679"/>
    </source>
</evidence>
<dbReference type="GO" id="GO:0004674">
    <property type="term" value="F:protein serine/threonine kinase activity"/>
    <property type="evidence" value="ECO:0007669"/>
    <property type="project" value="TreeGrafter"/>
</dbReference>
<sequence>MHSMPTCLIISDSIHRADAACRGGVLDALLAPLLELAPDCLKWICWVACLRASRSLMPEEFGTYQLHRKIAQGGMAEVFEARALGEIGGFSRPVAIKRMFPHLVDRDDIITMFIDEARIASRLLHPNIVQIYDLGVVDGAFYLAMELVEGLDLRRVCELGVKQDFFLPRELAVRIIADVASGLHYAHTRCDDQGRPMRVVHRDISPQNVLLSVQGGVKICDFGIAKAESRLTHTRTGEFKGKFSYMSPEQFDGGPLDHRSDIFTLGIVLYEITTVSRLFRSRTEYETMRKITEGVVTPPTEVRADYPEDLEAIVLRALARDPQDRYQSAGELAEALEDWLFERRVRVGARQLADYLRELERRAQLPADGVDEGGDDATRPVTISEQHFVLDDEDLEVLDDVDVLEERSRATSIDATSIDVTTLELGEGARREDVGEQSGVPVVEVRRVEARGPGAPTYGEAAGASMDETLVDLRVDDDLGAIDDDATAGVQVRVEALAEHDARRFSSGFGRQGAAEASNDTPGSEQPLAPAASSASGGDDDSFWRKIPDLDVGSQSGPSPWAPPAPSVAATAAMPTIEAERAGASRPMWMWGALGALILVAGLAALLWPGGDGSEALEEAPALQAQPRQMATLSIVTEPPGARVIANGVRLDGATPLQAELEDGPTHDLWVVAEGYRPVRLEASAGALLEPIVLERSVGGARAPLSFESTPPGAVIYLNGERVGITPLRLENAVVEGLTHVQLELAGHKPHVAWVQPLADQHHRVEGMLASQEATQVIVRVSSRPRSSRVMLDGASVGTTPLDEVVAAAGIGRVEISAHERRQQSFGLDFNAVGSVHIDTALQPLESGQGTLSLSVSPAAAIYIEGRSFGAGPIDGLELEAGSHTLVFETIEGRRLRAAVEIEADTHLAIDATLQGDQVELRPR</sequence>
<dbReference type="EMBL" id="VOSL01000045">
    <property type="protein sequence ID" value="TXD36255.1"/>
    <property type="molecule type" value="Genomic_DNA"/>
</dbReference>
<dbReference type="Proteomes" id="UP000321046">
    <property type="component" value="Unassembled WGS sequence"/>
</dbReference>
<dbReference type="InterPro" id="IPR000719">
    <property type="entry name" value="Prot_kinase_dom"/>
</dbReference>
<dbReference type="SUPFAM" id="SSF56112">
    <property type="entry name" value="Protein kinase-like (PK-like)"/>
    <property type="match status" value="1"/>
</dbReference>
<dbReference type="InterPro" id="IPR013229">
    <property type="entry name" value="PEGA"/>
</dbReference>
<evidence type="ECO:0000313" key="8">
    <source>
        <dbReference type="Proteomes" id="UP000321046"/>
    </source>
</evidence>
<evidence type="ECO:0000256" key="2">
    <source>
        <dbReference type="ARBA" id="ARBA00022741"/>
    </source>
</evidence>
<proteinExistence type="predicted"/>
<reference evidence="7 8" key="1">
    <citation type="submission" date="2019-08" db="EMBL/GenBank/DDBJ databases">
        <title>Bradymonadales sp. TMQ2.</title>
        <authorList>
            <person name="Liang Q."/>
        </authorList>
    </citation>
    <scope>NUCLEOTIDE SEQUENCE [LARGE SCALE GENOMIC DNA]</scope>
    <source>
        <strain evidence="7 8">TMQ2</strain>
    </source>
</reference>
<evidence type="ECO:0000259" key="6">
    <source>
        <dbReference type="PROSITE" id="PS50011"/>
    </source>
</evidence>
<dbReference type="Gene3D" id="1.10.510.10">
    <property type="entry name" value="Transferase(Phosphotransferase) domain 1"/>
    <property type="match status" value="1"/>
</dbReference>
<feature type="region of interest" description="Disordered" evidence="5">
    <location>
        <begin position="505"/>
        <end position="569"/>
    </location>
</feature>
<dbReference type="InterPro" id="IPR011009">
    <property type="entry name" value="Kinase-like_dom_sf"/>
</dbReference>
<dbReference type="CDD" id="cd14014">
    <property type="entry name" value="STKc_PknB_like"/>
    <property type="match status" value="1"/>
</dbReference>
<feature type="domain" description="Protein kinase" evidence="6">
    <location>
        <begin position="64"/>
        <end position="340"/>
    </location>
</feature>
<evidence type="ECO:0000256" key="4">
    <source>
        <dbReference type="ARBA" id="ARBA00022840"/>
    </source>
</evidence>
<dbReference type="InterPro" id="IPR008266">
    <property type="entry name" value="Tyr_kinase_AS"/>
</dbReference>
<keyword evidence="4" id="KW-0067">ATP-binding</keyword>
<dbReference type="PANTHER" id="PTHR43289">
    <property type="entry name" value="MITOGEN-ACTIVATED PROTEIN KINASE KINASE KINASE 20-RELATED"/>
    <property type="match status" value="1"/>
</dbReference>
<name>A0A5C6XDS4_9DELT</name>
<keyword evidence="3 7" id="KW-0418">Kinase</keyword>
<accession>A0A5C6XDS4</accession>
<dbReference type="Pfam" id="PF08308">
    <property type="entry name" value="PEGA"/>
    <property type="match status" value="2"/>
</dbReference>
<dbReference type="GO" id="GO:0005524">
    <property type="term" value="F:ATP binding"/>
    <property type="evidence" value="ECO:0007669"/>
    <property type="project" value="UniProtKB-KW"/>
</dbReference>
<keyword evidence="1" id="KW-0808">Transferase</keyword>
<comment type="caution">
    <text evidence="7">The sequence shown here is derived from an EMBL/GenBank/DDBJ whole genome shotgun (WGS) entry which is preliminary data.</text>
</comment>
<dbReference type="PANTHER" id="PTHR43289:SF34">
    <property type="entry name" value="SERINE_THREONINE-PROTEIN KINASE YBDM-RELATED"/>
    <property type="match status" value="1"/>
</dbReference>
<dbReference type="Gene3D" id="3.30.200.20">
    <property type="entry name" value="Phosphorylase Kinase, domain 1"/>
    <property type="match status" value="1"/>
</dbReference>
<dbReference type="PROSITE" id="PS50011">
    <property type="entry name" value="PROTEIN_KINASE_DOM"/>
    <property type="match status" value="1"/>
</dbReference>
<dbReference type="PROSITE" id="PS00109">
    <property type="entry name" value="PROTEIN_KINASE_TYR"/>
    <property type="match status" value="1"/>
</dbReference>
<dbReference type="Pfam" id="PF00069">
    <property type="entry name" value="Pkinase"/>
    <property type="match status" value="1"/>
</dbReference>
<evidence type="ECO:0000256" key="5">
    <source>
        <dbReference type="SAM" id="MobiDB-lite"/>
    </source>
</evidence>